<evidence type="ECO:0000313" key="2">
    <source>
        <dbReference type="Proteomes" id="UP000469325"/>
    </source>
</evidence>
<name>A0A6N7XSF4_9ACTN</name>
<gene>
    <name evidence="1" type="primary">cas6e</name>
    <name evidence="1" type="ORF">FYJ68_04100</name>
</gene>
<evidence type="ECO:0000313" key="1">
    <source>
        <dbReference type="EMBL" id="MST72291.1"/>
    </source>
</evidence>
<dbReference type="Gene3D" id="3.30.70.1200">
    <property type="entry name" value="Crispr-associated protein, domain 1"/>
    <property type="match status" value="1"/>
</dbReference>
<dbReference type="SUPFAM" id="SSF117987">
    <property type="entry name" value="CRISPR-associated protein"/>
    <property type="match status" value="2"/>
</dbReference>
<reference evidence="1 2" key="1">
    <citation type="submission" date="2019-08" db="EMBL/GenBank/DDBJ databases">
        <title>In-depth cultivation of the pig gut microbiome towards novel bacterial diversity and tailored functional studies.</title>
        <authorList>
            <person name="Wylensek D."/>
            <person name="Hitch T.C.A."/>
            <person name="Clavel T."/>
        </authorList>
    </citation>
    <scope>NUCLEOTIDE SEQUENCE [LARGE SCALE GENOMIC DNA]</scope>
    <source>
        <strain evidence="1 2">CA-Schmier-601-WT-1</strain>
    </source>
</reference>
<accession>A0A6N7XSF4</accession>
<dbReference type="NCBIfam" id="TIGR01907">
    <property type="entry name" value="casE_Cse3"/>
    <property type="match status" value="1"/>
</dbReference>
<protein>
    <submittedName>
        <fullName evidence="1">Type I-E CRISPR-associated protein Cas6/Cse3/CasE</fullName>
    </submittedName>
</protein>
<dbReference type="SMART" id="SM01101">
    <property type="entry name" value="CRISPR_assoc"/>
    <property type="match status" value="1"/>
</dbReference>
<dbReference type="CDD" id="cd09727">
    <property type="entry name" value="Cas6_I-E"/>
    <property type="match status" value="1"/>
</dbReference>
<keyword evidence="2" id="KW-1185">Reference proteome</keyword>
<proteinExistence type="predicted"/>
<dbReference type="Proteomes" id="UP000469325">
    <property type="component" value="Unassembled WGS sequence"/>
</dbReference>
<dbReference type="InterPro" id="IPR010179">
    <property type="entry name" value="CRISPR-assoc_prot_Cse3"/>
</dbReference>
<dbReference type="Pfam" id="PF08798">
    <property type="entry name" value="CRISPR_assoc"/>
    <property type="match status" value="1"/>
</dbReference>
<dbReference type="Gene3D" id="3.30.70.1210">
    <property type="entry name" value="Crispr-associated protein, domain 2"/>
    <property type="match status" value="1"/>
</dbReference>
<organism evidence="1 2">
    <name type="scientific">Olsenella porci</name>
    <dbReference type="NCBI Taxonomy" id="2652279"/>
    <lineage>
        <taxon>Bacteria</taxon>
        <taxon>Bacillati</taxon>
        <taxon>Actinomycetota</taxon>
        <taxon>Coriobacteriia</taxon>
        <taxon>Coriobacteriales</taxon>
        <taxon>Atopobiaceae</taxon>
        <taxon>Olsenella</taxon>
    </lineage>
</organism>
<dbReference type="AlphaFoldDB" id="A0A6N7XSF4"/>
<dbReference type="RefSeq" id="WP_326832218.1">
    <property type="nucleotide sequence ID" value="NZ_VUNC01000002.1"/>
</dbReference>
<dbReference type="EMBL" id="VUNC01000002">
    <property type="protein sequence ID" value="MST72291.1"/>
    <property type="molecule type" value="Genomic_DNA"/>
</dbReference>
<comment type="caution">
    <text evidence="1">The sequence shown here is derived from an EMBL/GenBank/DDBJ whole genome shotgun (WGS) entry which is preliminary data.</text>
</comment>
<sequence>MYISRLPLNVERRGALRLVSSPYRMHAAVEASFPPCATRECEEGRILWRIDQSPRSEEGVWLYVVSPERPDFSHIVEQCGWPTNPGWETKDYGPLLDRVGDGQVWRFRLKANPARKVKADLGRRSKNPKVIGKVQGHVTVEQQLKWLEDRSGSHGFSLVVDKDGFVQVSVSQRRTERSRREGSDVTICTAVYDGVLRVEDADAFRHALGFGIGRAKGFGCGLLTIMPTR</sequence>